<reference evidence="1" key="1">
    <citation type="journal article" date="2020" name="Nat. Commun.">
        <title>Large-scale genome sequencing of mycorrhizal fungi provides insights into the early evolution of symbiotic traits.</title>
        <authorList>
            <person name="Miyauchi S."/>
            <person name="Kiss E."/>
            <person name="Kuo A."/>
            <person name="Drula E."/>
            <person name="Kohler A."/>
            <person name="Sanchez-Garcia M."/>
            <person name="Morin E."/>
            <person name="Andreopoulos B."/>
            <person name="Barry K.W."/>
            <person name="Bonito G."/>
            <person name="Buee M."/>
            <person name="Carver A."/>
            <person name="Chen C."/>
            <person name="Cichocki N."/>
            <person name="Clum A."/>
            <person name="Culley D."/>
            <person name="Crous P.W."/>
            <person name="Fauchery L."/>
            <person name="Girlanda M."/>
            <person name="Hayes R.D."/>
            <person name="Keri Z."/>
            <person name="LaButti K."/>
            <person name="Lipzen A."/>
            <person name="Lombard V."/>
            <person name="Magnuson J."/>
            <person name="Maillard F."/>
            <person name="Murat C."/>
            <person name="Nolan M."/>
            <person name="Ohm R.A."/>
            <person name="Pangilinan J."/>
            <person name="Pereira M.F."/>
            <person name="Perotto S."/>
            <person name="Peter M."/>
            <person name="Pfister S."/>
            <person name="Riley R."/>
            <person name="Sitrit Y."/>
            <person name="Stielow J.B."/>
            <person name="Szollosi G."/>
            <person name="Zifcakova L."/>
            <person name="Stursova M."/>
            <person name="Spatafora J.W."/>
            <person name="Tedersoo L."/>
            <person name="Vaario L.M."/>
            <person name="Yamada A."/>
            <person name="Yan M."/>
            <person name="Wang P."/>
            <person name="Xu J."/>
            <person name="Bruns T."/>
            <person name="Baldrian P."/>
            <person name="Vilgalys R."/>
            <person name="Dunand C."/>
            <person name="Henrissat B."/>
            <person name="Grigoriev I.V."/>
            <person name="Hibbett D."/>
            <person name="Nagy L.G."/>
            <person name="Martin F.M."/>
        </authorList>
    </citation>
    <scope>NUCLEOTIDE SEQUENCE</scope>
    <source>
        <strain evidence="1">UP504</strain>
    </source>
</reference>
<dbReference type="AlphaFoldDB" id="A0A9P6DT65"/>
<evidence type="ECO:0000313" key="2">
    <source>
        <dbReference type="Proteomes" id="UP000886523"/>
    </source>
</evidence>
<evidence type="ECO:0000313" key="1">
    <source>
        <dbReference type="EMBL" id="KAF9513966.1"/>
    </source>
</evidence>
<dbReference type="OrthoDB" id="2104739at2759"/>
<protein>
    <recommendedName>
        <fullName evidence="3">HNH nuclease domain-containing protein</fullName>
    </recommendedName>
</protein>
<evidence type="ECO:0008006" key="3">
    <source>
        <dbReference type="Google" id="ProtNLM"/>
    </source>
</evidence>
<keyword evidence="2" id="KW-1185">Reference proteome</keyword>
<sequence length="220" mass="24322">MYMPSTVPSGAAKLAGEIVDCEDAAALDALASLIIEGFLRVFKGKRMGRTPAHSDHLSRPSFDRDWANNLTELREVPVDHADTKRKALVRDNYRCMLTGKVDVNSWKTGLVEIEDAPTLATAHEKLLKVPNKYRVGAFPERLLTLFDLLCEVIFTSSDPLLPLPNPRYLEMHTTATKVAHLSGAAEYIEKTLRDLEEVKVLVADGSSAELLKSALQISVH</sequence>
<name>A0A9P6DT65_9AGAM</name>
<comment type="caution">
    <text evidence="1">The sequence shown here is derived from an EMBL/GenBank/DDBJ whole genome shotgun (WGS) entry which is preliminary data.</text>
</comment>
<dbReference type="EMBL" id="MU128966">
    <property type="protein sequence ID" value="KAF9513966.1"/>
    <property type="molecule type" value="Genomic_DNA"/>
</dbReference>
<dbReference type="Proteomes" id="UP000886523">
    <property type="component" value="Unassembled WGS sequence"/>
</dbReference>
<organism evidence="1 2">
    <name type="scientific">Hydnum rufescens UP504</name>
    <dbReference type="NCBI Taxonomy" id="1448309"/>
    <lineage>
        <taxon>Eukaryota</taxon>
        <taxon>Fungi</taxon>
        <taxon>Dikarya</taxon>
        <taxon>Basidiomycota</taxon>
        <taxon>Agaricomycotina</taxon>
        <taxon>Agaricomycetes</taxon>
        <taxon>Cantharellales</taxon>
        <taxon>Hydnaceae</taxon>
        <taxon>Hydnum</taxon>
    </lineage>
</organism>
<proteinExistence type="predicted"/>
<gene>
    <name evidence="1" type="ORF">BS47DRAFT_1382187</name>
</gene>
<accession>A0A9P6DT65</accession>